<keyword evidence="3" id="KW-1185">Reference proteome</keyword>
<feature type="coiled-coil region" evidence="1">
    <location>
        <begin position="28"/>
        <end position="693"/>
    </location>
</feature>
<dbReference type="Gene3D" id="1.10.287.1490">
    <property type="match status" value="2"/>
</dbReference>
<sequence>MNLFIVGFYIIFENTGKEAPKNLPHKTLKERTSECDSLKKKLEKFERDRQQWENQKRALEAKQPMDVQMLQGQKRELTMQLDREQAEKQELFLQINSLIAQLADANRDTSDLRELKDENTMLKNQIIDIQAIQKQLNADVQNLQEEIRRKNQEVESAQEESKKLRSTIENEKIQLESSIGELQRDLQIKSAALQSLMLAKQANSALINRLTVENEDLREQIDEIKNEVKKRVSEIEDVKSENEKEIAKLRSELNSVLEDVKKREAELAAMQDKEVYETSQLRETLDRSKLDMEKINKQLEESQKNLAECEQKYEAMKKDSETKLSLEKEILADVNKKYEEEIRQQEMRFNNLKQSLRMQEMRTDEAEQEAKNNRMKITDLEKELKMLRMQTDKQRTVDEQLRLLREELKEAKHQIAAQAADLEKAEIDADEAERSTRETIDELEEEVHFLQEKVKILEVSKEEQCSRLSIAEKELKEHRETSEKYEKKCEALTKSLEELRTALTDSHITLEKFKIENEKLMAKASLEDEVLTLATSLQSARDEISVKHDEIAKLRKELRELHDRNERLLMDFEIQTQALQQDAQSARAECDEVRKEMEKCKSNNSIQQERDSLLLTKLRNEISNLEEQIIEKEKVFSSVRNDLELKHQKMLIETKQQYEQKITELREEVEQLRASESEKIDELNIVMSNLRKELAVKSGSFASSRTGLYQEFENQKERSVDLSPRSDFEEKLASLKECIADVLEEKLLFEQGDFQPILINKATQTMLKVEDGRHIISVNDDDEESLGPRDKNILLPRREISNFNRSYVNKSYNTDSEQIWRSKSSSEVWNLRAELAFLKKQIADDEMSKKRLQKHIQMLETTLHGKEGVLDLMKETKKDVKSDNHNNLRESLSPVTEQVEKLKTELQNALECSERCRRELQERDLDVASLKKDNEKLTNEIRSYKMRLNESIDVEDRNRVLEYENRNLLDDNSLLKVKLTKLRDQFAEAENKSLQRHMEEVTNLNQQLDKARQAYELSGAEMSRLQEQSANLSKEVNHLRNFLNIANTEKEQLKAEACEHRKELDRLSGERMELEVTRQQLNEAIAEGEHQAQEIARLKAQTEGDESLEKDRQQELHTLRQEIVTVEEKWKMKYKKSEANVEAAKKDLQKLTETNDTLIENIKRLSNELDLERKKVIDLGAEGTRLLDEVEKLRNELDMLRRQEENSPDMKKKLSELMAENAQLAGELLKKHSLVNRKSSKEDQEMEEPLEKHDECWKCKGKSSEEEIREELKSVMEDSEKRLQQCNEKWAVKLKNQAEILEREMAEVRAENEELRSQNERMRSEISEIELEKKKSKQLSEKLNDTEERLKELESNLSRLKAANNTPTPPPRKRSENEATADGLSQVSLTDENKKLKKDIEISMLAFCFVQIF</sequence>
<evidence type="ECO:0000313" key="3">
    <source>
        <dbReference type="Proteomes" id="UP000887581"/>
    </source>
</evidence>
<evidence type="ECO:0000256" key="2">
    <source>
        <dbReference type="SAM" id="MobiDB-lite"/>
    </source>
</evidence>
<feature type="compositionally biased region" description="Basic and acidic residues" evidence="2">
    <location>
        <begin position="1330"/>
        <end position="1354"/>
    </location>
</feature>
<organism evidence="3 4">
    <name type="scientific">Setaria digitata</name>
    <dbReference type="NCBI Taxonomy" id="48799"/>
    <lineage>
        <taxon>Eukaryota</taxon>
        <taxon>Metazoa</taxon>
        <taxon>Ecdysozoa</taxon>
        <taxon>Nematoda</taxon>
        <taxon>Chromadorea</taxon>
        <taxon>Rhabditida</taxon>
        <taxon>Spirurina</taxon>
        <taxon>Spiruromorpha</taxon>
        <taxon>Filarioidea</taxon>
        <taxon>Setariidae</taxon>
        <taxon>Setaria</taxon>
    </lineage>
</organism>
<evidence type="ECO:0000313" key="4">
    <source>
        <dbReference type="WBParaSite" id="sdigi.contig49.g2965.t1"/>
    </source>
</evidence>
<proteinExistence type="predicted"/>
<protein>
    <submittedName>
        <fullName evidence="4">Uncharacterized protein</fullName>
    </submittedName>
</protein>
<dbReference type="Proteomes" id="UP000887581">
    <property type="component" value="Unplaced"/>
</dbReference>
<name>A0A915PZD0_9BILA</name>
<feature type="compositionally biased region" description="Polar residues" evidence="2">
    <location>
        <begin position="1355"/>
        <end position="1366"/>
    </location>
</feature>
<evidence type="ECO:0000256" key="1">
    <source>
        <dbReference type="SAM" id="Coils"/>
    </source>
</evidence>
<feature type="region of interest" description="Disordered" evidence="2">
    <location>
        <begin position="1330"/>
        <end position="1386"/>
    </location>
</feature>
<keyword evidence="1" id="KW-0175">Coiled coil</keyword>
<dbReference type="WBParaSite" id="sdigi.contig49.g2965.t1">
    <property type="protein sequence ID" value="sdigi.contig49.g2965.t1"/>
    <property type="gene ID" value="sdigi.contig49.g2965"/>
</dbReference>
<accession>A0A915PZD0</accession>
<reference evidence="4" key="1">
    <citation type="submission" date="2022-11" db="UniProtKB">
        <authorList>
            <consortium name="WormBaseParasite"/>
        </authorList>
    </citation>
    <scope>IDENTIFICATION</scope>
</reference>
<feature type="coiled-coil region" evidence="1">
    <location>
        <begin position="899"/>
        <end position="1220"/>
    </location>
</feature>
<dbReference type="PANTHER" id="PTHR43941">
    <property type="entry name" value="STRUCTURAL MAINTENANCE OF CHROMOSOMES PROTEIN 2"/>
    <property type="match status" value="1"/>
</dbReference>